<evidence type="ECO:0000313" key="2">
    <source>
        <dbReference type="EMBL" id="NEM91353.1"/>
    </source>
</evidence>
<comment type="caution">
    <text evidence="2">The sequence shown here is derived from an EMBL/GenBank/DDBJ whole genome shotgun (WGS) entry which is preliminary data.</text>
</comment>
<dbReference type="AlphaFoldDB" id="A0A7C9PMZ6"/>
<feature type="transmembrane region" description="Helical" evidence="1">
    <location>
        <begin position="125"/>
        <end position="146"/>
    </location>
</feature>
<accession>A0A7C9PMZ6</accession>
<feature type="transmembrane region" description="Helical" evidence="1">
    <location>
        <begin position="166"/>
        <end position="191"/>
    </location>
</feature>
<feature type="transmembrane region" description="Helical" evidence="1">
    <location>
        <begin position="295"/>
        <end position="314"/>
    </location>
</feature>
<evidence type="ECO:0000256" key="1">
    <source>
        <dbReference type="SAM" id="Phobius"/>
    </source>
</evidence>
<feature type="transmembrane region" description="Helical" evidence="1">
    <location>
        <begin position="268"/>
        <end position="288"/>
    </location>
</feature>
<dbReference type="Proteomes" id="UP000479756">
    <property type="component" value="Unassembled WGS sequence"/>
</dbReference>
<keyword evidence="3" id="KW-1185">Reference proteome</keyword>
<protein>
    <submittedName>
        <fullName evidence="2">Uncharacterized protein</fullName>
    </submittedName>
</protein>
<evidence type="ECO:0000313" key="3">
    <source>
        <dbReference type="Proteomes" id="UP000479756"/>
    </source>
</evidence>
<keyword evidence="1" id="KW-0812">Transmembrane</keyword>
<feature type="transmembrane region" description="Helical" evidence="1">
    <location>
        <begin position="91"/>
        <end position="113"/>
    </location>
</feature>
<proteinExistence type="predicted"/>
<dbReference type="EMBL" id="JAAGWZ010000002">
    <property type="protein sequence ID" value="NEM91353.1"/>
    <property type="molecule type" value="Genomic_DNA"/>
</dbReference>
<reference evidence="2 3" key="1">
    <citation type="journal article" date="2014" name="Int. J. Syst. Evol. Microbiol.">
        <title>Description of Galbitalea soli gen. nov., sp. nov., and Frondihabitans sucicola sp. nov.</title>
        <authorList>
            <person name="Kim S.J."/>
            <person name="Lim J.M."/>
            <person name="Ahn J.H."/>
            <person name="Weon H.Y."/>
            <person name="Hamada M."/>
            <person name="Suzuki K."/>
            <person name="Ahn T.Y."/>
            <person name="Kwon S.W."/>
        </authorList>
    </citation>
    <scope>NUCLEOTIDE SEQUENCE [LARGE SCALE GENOMIC DNA]</scope>
    <source>
        <strain evidence="2 3">NBRC 108727</strain>
    </source>
</reference>
<name>A0A7C9PMZ6_9MICO</name>
<feature type="transmembrane region" description="Helical" evidence="1">
    <location>
        <begin position="382"/>
        <end position="404"/>
    </location>
</feature>
<sequence>MTDLTTVPRRRRWRDPAIAVSLLVLGAIVSYLRLPPAFRHALWAEDGMRFLQQAIDDGGYATVFHPYLGYLHVVPRLVANTVLVTVPLADYANAIAIVCCVLTAGVAALVFLLSRDTLPWLPARLALSLITIMVPLSVDQVLGNTANFHSYLLWLAPWLLTGLPRTWRASVLLALVAFLAGATEIQMLLFLPLALVHLRARRSWPVVGALVLGLGMQVVTTLAFPRPPSVAGPPGVASVIQGYLTNTVLPLFVNSPRVIGRVMSGHGILLAFALFALFVVCAVFVLIAGTVIQRALAVALLVGSIVAFSAGYYLNPNTGAFYALFPTARWLSSTPLLRYGVASGMLLAALVPLAAAVLVTARSARSARSAGSATTVGRAPRAARLGAVAMLAVAAVVMTGAAAFSVPVRQPTAPPWATQVAAIHERCLTLPASTRLPVYSPPRRWHNELSCALVLGKG</sequence>
<keyword evidence="1" id="KW-0472">Membrane</keyword>
<keyword evidence="1" id="KW-1133">Transmembrane helix</keyword>
<feature type="transmembrane region" description="Helical" evidence="1">
    <location>
        <begin position="17"/>
        <end position="34"/>
    </location>
</feature>
<feature type="transmembrane region" description="Helical" evidence="1">
    <location>
        <begin position="339"/>
        <end position="361"/>
    </location>
</feature>
<feature type="transmembrane region" description="Helical" evidence="1">
    <location>
        <begin position="203"/>
        <end position="224"/>
    </location>
</feature>
<organism evidence="2 3">
    <name type="scientific">Galbitalea soli</name>
    <dbReference type="NCBI Taxonomy" id="1268042"/>
    <lineage>
        <taxon>Bacteria</taxon>
        <taxon>Bacillati</taxon>
        <taxon>Actinomycetota</taxon>
        <taxon>Actinomycetes</taxon>
        <taxon>Micrococcales</taxon>
        <taxon>Microbacteriaceae</taxon>
        <taxon>Galbitalea</taxon>
    </lineage>
</organism>
<dbReference type="RefSeq" id="WP_163473021.1">
    <property type="nucleotide sequence ID" value="NZ_JAAGWZ010000002.1"/>
</dbReference>
<gene>
    <name evidence="2" type="ORF">G3T37_08270</name>
</gene>